<dbReference type="InterPro" id="IPR052544">
    <property type="entry name" value="Bacteriocin_Proc_Enz"/>
</dbReference>
<dbReference type="PANTHER" id="PTHR43745:SF2">
    <property type="entry name" value="NITROREDUCTASE MJ1384-RELATED"/>
    <property type="match status" value="1"/>
</dbReference>
<dbReference type="SUPFAM" id="SSF55469">
    <property type="entry name" value="FMN-dependent nitroreductase-like"/>
    <property type="match status" value="1"/>
</dbReference>
<keyword evidence="1" id="KW-0472">Membrane</keyword>
<dbReference type="KEGG" id="iag:Igag_0320"/>
<reference evidence="3 4" key="1">
    <citation type="journal article" date="2010" name="Stand. Genomic Sci.">
        <title>Complete genome sequence of Ignisphaera aggregans type strain (AQ1.S1).</title>
        <authorList>
            <person name="Goker M."/>
            <person name="Held B."/>
            <person name="Lapidus A."/>
            <person name="Nolan M."/>
            <person name="Spring S."/>
            <person name="Yasawong M."/>
            <person name="Lucas S."/>
            <person name="Glavina Del Rio T."/>
            <person name="Tice H."/>
            <person name="Cheng J.F."/>
            <person name="Goodwin L."/>
            <person name="Tapia R."/>
            <person name="Pitluck S."/>
            <person name="Liolios K."/>
            <person name="Ivanova N."/>
            <person name="Mavromatis K."/>
            <person name="Mikhailova N."/>
            <person name="Pati A."/>
            <person name="Chen A."/>
            <person name="Palaniappan K."/>
            <person name="Brambilla E."/>
            <person name="Land M."/>
            <person name="Hauser L."/>
            <person name="Chang Y.J."/>
            <person name="Jeffries C.D."/>
            <person name="Brettin T."/>
            <person name="Detter J.C."/>
            <person name="Han C."/>
            <person name="Rohde M."/>
            <person name="Sikorski J."/>
            <person name="Woyke T."/>
            <person name="Bristow J."/>
            <person name="Eisen J.A."/>
            <person name="Markowitz V."/>
            <person name="Hugenholtz P."/>
            <person name="Kyrpides N.C."/>
            <person name="Klenk H.P."/>
        </authorList>
    </citation>
    <scope>NUCLEOTIDE SEQUENCE [LARGE SCALE GENOMIC DNA]</scope>
    <source>
        <strain evidence="4">DSM 17230 / JCM 13409 / AQ1.S1</strain>
    </source>
</reference>
<organism evidence="3 4">
    <name type="scientific">Ignisphaera aggregans (strain DSM 17230 / JCM 13409 / AQ1.S1)</name>
    <dbReference type="NCBI Taxonomy" id="583356"/>
    <lineage>
        <taxon>Archaea</taxon>
        <taxon>Thermoproteota</taxon>
        <taxon>Thermoprotei</taxon>
        <taxon>Desulfurococcales</taxon>
        <taxon>Desulfurococcaceae</taxon>
        <taxon>Ignisphaera</taxon>
    </lineage>
</organism>
<keyword evidence="4" id="KW-1185">Reference proteome</keyword>
<evidence type="ECO:0000259" key="2">
    <source>
        <dbReference type="Pfam" id="PF00881"/>
    </source>
</evidence>
<dbReference type="NCBIfam" id="TIGR03605">
    <property type="entry name" value="antibiot_sagB"/>
    <property type="match status" value="1"/>
</dbReference>
<feature type="domain" description="Nitroreductase" evidence="2">
    <location>
        <begin position="75"/>
        <end position="255"/>
    </location>
</feature>
<protein>
    <submittedName>
        <fullName evidence="3">SagB-type dehydrogenase domain</fullName>
    </submittedName>
</protein>
<dbReference type="Pfam" id="PF00881">
    <property type="entry name" value="Nitroreductase"/>
    <property type="match status" value="1"/>
</dbReference>
<dbReference type="Proteomes" id="UP000001304">
    <property type="component" value="Chromosome"/>
</dbReference>
<accession>E0SQU2</accession>
<dbReference type="EMBL" id="CP002098">
    <property type="protein sequence ID" value="ADM27166.1"/>
    <property type="molecule type" value="Genomic_DNA"/>
</dbReference>
<dbReference type="InterPro" id="IPR020051">
    <property type="entry name" value="SagB-type_dehydrogenase"/>
</dbReference>
<dbReference type="PANTHER" id="PTHR43745">
    <property type="entry name" value="NITROREDUCTASE MJ1384-RELATED"/>
    <property type="match status" value="1"/>
</dbReference>
<keyword evidence="1" id="KW-1133">Transmembrane helix</keyword>
<evidence type="ECO:0000256" key="1">
    <source>
        <dbReference type="SAM" id="Phobius"/>
    </source>
</evidence>
<keyword evidence="1" id="KW-0812">Transmembrane</keyword>
<dbReference type="GO" id="GO:0016491">
    <property type="term" value="F:oxidoreductase activity"/>
    <property type="evidence" value="ECO:0007669"/>
    <property type="project" value="InterPro"/>
</dbReference>
<sequence>MRVERIAYLISFLLTFFIIVYVIITVIGIPRPLEYIQPTPPIPSKNLTIVIGNTVLLPPPRKMTNISVEEAILLRRSIREYTEDPIPIDHLSMILWAAYGITETRWGLRAAPSAGATYPLEIYVVIGRNGVSIGSEFLDAGVYKYDPHRHILTLVKSGDVREELYVAALRQEWVRNAPVNIVIFAVFERTTRVYGYRGEVRYVPMEVGHVGQNIYLIATALGYGCVVIGAFYDDEVSRVIGAQRDEVPMYIVPIGVPKHPYRVSFEDIERYIESMRG</sequence>
<dbReference type="InterPro" id="IPR029479">
    <property type="entry name" value="Nitroreductase"/>
</dbReference>
<proteinExistence type="predicted"/>
<dbReference type="AlphaFoldDB" id="E0SQU2"/>
<dbReference type="CDD" id="cd02142">
    <property type="entry name" value="McbC_SagB-like_oxidoreductase"/>
    <property type="match status" value="1"/>
</dbReference>
<dbReference type="STRING" id="583356.Igag_0320"/>
<dbReference type="BioCyc" id="IAGG583356:GHAH-329-MONOMER"/>
<gene>
    <name evidence="3" type="ordered locus">Igag_0320</name>
</gene>
<feature type="transmembrane region" description="Helical" evidence="1">
    <location>
        <begin position="6"/>
        <end position="29"/>
    </location>
</feature>
<evidence type="ECO:0000313" key="4">
    <source>
        <dbReference type="Proteomes" id="UP000001304"/>
    </source>
</evidence>
<dbReference type="Gene3D" id="3.40.109.10">
    <property type="entry name" value="NADH Oxidase"/>
    <property type="match status" value="1"/>
</dbReference>
<name>E0SQU2_IGNAA</name>
<dbReference type="HOGENOM" id="CLU_059362_3_1_2"/>
<dbReference type="InterPro" id="IPR000415">
    <property type="entry name" value="Nitroreductase-like"/>
</dbReference>
<evidence type="ECO:0000313" key="3">
    <source>
        <dbReference type="EMBL" id="ADM27166.1"/>
    </source>
</evidence>